<dbReference type="GO" id="GO:0071949">
    <property type="term" value="F:FAD binding"/>
    <property type="evidence" value="ECO:0007669"/>
    <property type="project" value="InterPro"/>
</dbReference>
<sequence length="426" mass="46489">MLADAYDSVTVVERDRLPVDVSHRTGVPQSHHLHMMTSAGLKILEEMFPGATKELKAAGAPIIDTNTLSAVYIEVRGHALCRTAALADPDAMPVQPASRPLLESVVRERVHALSNVTVLDGHDVVEPVVSDRAVRGVRISDGAGSRRQTLPADLVVDATGRSARTPAFLAAHGFTRPVERSYRVQLSYASQLFRMTPGALDDKVVFVSPTLQRPTGVGMLAYENDTMIVTLIGVAGHRLPTELPGVLAAVAECVPPHIGAALHDAEPLGETHHRQFPTSMWRRYDRMSPFPHGLLVIGDAVCSLNPMYGQGMTSALMQARSLRQTLASNGEPSSQAYFRDVARRLAPLWWANRLNDFGFTPASGWRSWPQRAFNGYTTAYMAAASTDMALAETFLRTLQGVDPGTSLMRPRHVARVIGHARQRSRQ</sequence>
<evidence type="ECO:0000259" key="1">
    <source>
        <dbReference type="Pfam" id="PF01494"/>
    </source>
</evidence>
<reference evidence="2 3" key="1">
    <citation type="submission" date="2016-01" db="EMBL/GenBank/DDBJ databases">
        <authorList>
            <consortium name="TB Trials Study Group"/>
            <person name="Sutton G."/>
            <person name="Brinkac L."/>
            <person name="Sanka R."/>
            <person name="Adams M."/>
            <person name="Lau E.L."/>
            <person name="Macaden R."/>
            <person name="Grewal H.M.S."/>
        </authorList>
    </citation>
    <scope>NUCLEOTIDE SEQUENCE [LARGE SCALE GENOMIC DNA]</scope>
    <source>
        <strain evidence="2 3">IS-1744</strain>
    </source>
</reference>
<dbReference type="PANTHER" id="PTHR43422">
    <property type="entry name" value="THIAMINE THIAZOLE SYNTHASE"/>
    <property type="match status" value="1"/>
</dbReference>
<dbReference type="EMBL" id="LQIR01000001">
    <property type="protein sequence ID" value="KUI21024.1"/>
    <property type="molecule type" value="Genomic_DNA"/>
</dbReference>
<dbReference type="AlphaFoldDB" id="A0A101AE50"/>
<name>A0A101AE50_9MYCO</name>
<proteinExistence type="predicted"/>
<dbReference type="Gene3D" id="3.30.9.100">
    <property type="match status" value="1"/>
</dbReference>
<accession>A0A101AE50</accession>
<evidence type="ECO:0000313" key="2">
    <source>
        <dbReference type="EMBL" id="KUI21024.1"/>
    </source>
</evidence>
<dbReference type="InterPro" id="IPR036188">
    <property type="entry name" value="FAD/NAD-bd_sf"/>
</dbReference>
<feature type="domain" description="FAD-binding" evidence="1">
    <location>
        <begin position="9"/>
        <end position="328"/>
    </location>
</feature>
<dbReference type="Pfam" id="PF01494">
    <property type="entry name" value="FAD_binding_3"/>
    <property type="match status" value="1"/>
</dbReference>
<dbReference type="InterPro" id="IPR002938">
    <property type="entry name" value="FAD-bd"/>
</dbReference>
<protein>
    <recommendedName>
        <fullName evidence="1">FAD-binding domain-containing protein</fullName>
    </recommendedName>
</protein>
<dbReference type="Gene3D" id="3.50.50.60">
    <property type="entry name" value="FAD/NAD(P)-binding domain"/>
    <property type="match status" value="1"/>
</dbReference>
<dbReference type="Proteomes" id="UP000053707">
    <property type="component" value="Unassembled WGS sequence"/>
</dbReference>
<organism evidence="2 3">
    <name type="scientific">Mycobacterium lehmannii</name>
    <dbReference type="NCBI Taxonomy" id="2048550"/>
    <lineage>
        <taxon>Bacteria</taxon>
        <taxon>Bacillati</taxon>
        <taxon>Actinomycetota</taxon>
        <taxon>Actinomycetes</taxon>
        <taxon>Mycobacteriales</taxon>
        <taxon>Mycobacteriaceae</taxon>
        <taxon>Mycobacterium</taxon>
    </lineage>
</organism>
<evidence type="ECO:0000313" key="3">
    <source>
        <dbReference type="Proteomes" id="UP000053707"/>
    </source>
</evidence>
<keyword evidence="3" id="KW-1185">Reference proteome</keyword>
<comment type="caution">
    <text evidence="2">The sequence shown here is derived from an EMBL/GenBank/DDBJ whole genome shotgun (WGS) entry which is preliminary data.</text>
</comment>
<dbReference type="SUPFAM" id="SSF51905">
    <property type="entry name" value="FAD/NAD(P)-binding domain"/>
    <property type="match status" value="1"/>
</dbReference>
<gene>
    <name evidence="2" type="ORF">AU192_11245</name>
</gene>
<dbReference type="PANTHER" id="PTHR43422:SF3">
    <property type="entry name" value="THIAMINE THIAZOLE SYNTHASE"/>
    <property type="match status" value="1"/>
</dbReference>